<dbReference type="PANTHER" id="PTHR33546:SF1">
    <property type="entry name" value="LARGE, MULTIFUNCTIONAL SECRETED PROTEIN"/>
    <property type="match status" value="1"/>
</dbReference>
<evidence type="ECO:0000256" key="3">
    <source>
        <dbReference type="ARBA" id="ARBA00023004"/>
    </source>
</evidence>
<dbReference type="PANTHER" id="PTHR33546">
    <property type="entry name" value="LARGE, MULTIFUNCTIONAL SECRETED PROTEIN-RELATED"/>
    <property type="match status" value="1"/>
</dbReference>
<evidence type="ECO:0000256" key="1">
    <source>
        <dbReference type="ARBA" id="ARBA00022617"/>
    </source>
</evidence>
<proteinExistence type="predicted"/>
<dbReference type="PROSITE" id="PS51007">
    <property type="entry name" value="CYTC"/>
    <property type="match status" value="1"/>
</dbReference>
<dbReference type="NCBIfam" id="TIGR02603">
    <property type="entry name" value="CxxCH_TIGR02603"/>
    <property type="match status" value="1"/>
</dbReference>
<evidence type="ECO:0000256" key="4">
    <source>
        <dbReference type="PROSITE-ProRule" id="PRU00433"/>
    </source>
</evidence>
<dbReference type="Gene3D" id="1.10.760.10">
    <property type="entry name" value="Cytochrome c-like domain"/>
    <property type="match status" value="1"/>
</dbReference>
<evidence type="ECO:0000313" key="6">
    <source>
        <dbReference type="EMBL" id="GAA4439541.1"/>
    </source>
</evidence>
<evidence type="ECO:0000259" key="5">
    <source>
        <dbReference type="PROSITE" id="PS51007"/>
    </source>
</evidence>
<dbReference type="InterPro" id="IPR016024">
    <property type="entry name" value="ARM-type_fold"/>
</dbReference>
<dbReference type="NCBIfam" id="TIGR02604">
    <property type="entry name" value="Piru_Ver_Nterm"/>
    <property type="match status" value="1"/>
</dbReference>
<dbReference type="InterPro" id="IPR013428">
    <property type="entry name" value="Membrane-bound_put_N"/>
</dbReference>
<dbReference type="InterPro" id="IPR009056">
    <property type="entry name" value="Cyt_c-like_dom"/>
</dbReference>
<dbReference type="Proteomes" id="UP001501508">
    <property type="component" value="Unassembled WGS sequence"/>
</dbReference>
<keyword evidence="7" id="KW-1185">Reference proteome</keyword>
<sequence length="1013" mass="111556">MNNLTMSQRTLNPVTAAGCLTALLLLASCRDQPAAPFNREEALRSFELMEGFQIEVVAHEPLIADPVAMEIDESGRMYVIEMHGYPLDKSGSGSVKLLSDEDGDGVMDKSVVFTDKLVLPNGVMRWKKGILVTDAPHVFYFEDTDGDGRADVKDTLLTGFALSNPQHKVSTPKYGLDNWIYVANEPATASKLYMDEFGDTGTEIRFPGAAGSAVLPPNANGRSVRFRPDRHQLEMLSSATQYSNAQDVWGRQFFGNNTNHLYHEVIQARYLARNPHLAVANATHTLSGYGMPADVYPITENAEHQIFTDVGVFTSACGINLYGGGLFPEQFDHVAFVAEPVSNLVHAATLKGDGASFKAGRLLEKKEFLASRDAWFRPVNHYIGPDGALYVVDYHRRYIEHPEWMADDIVKSGALYDGKDKGRIYRITPVGTPGPEWTKGLQLEKSGNEELVRYLSHKNVWYRKNAQRLLVDRQERSVVDQLAALATENSQPLGQLHAAWTLEGLNALTPATVAALLDSRVPELRENGIVLSELLGGEHAEITKALLALREDPDPRVRFQLLCTLGALDTPEAREARMKLLFGDIRDSWMQIAALSAKAPDYESLLKEAIRRYSSTDDACHRLIERLTSMPGETGSHDQIRSLIAEAIGARDRHAGGWQSAILTGLARNKATDFRHEDYNSTRDILVKAASGHPYPAVQEASLNLLRITGLPKGGPTEKVLAASKGILENPSAKTEDRLHALAFLSINPDQALRPVFYRLLTPKEPVGLQKAALKVLGEMSGTEIADYLTDNWQQLSPQLRDAAIGLFLAGEERTRILIKALENNVIDPSSLDFYRQIYLMTLANDTLRKKARVIFKDESKTEERKKAIASYSGALSGKGNAENGQQVFARNCSVCHQIGGNYGTAFGPDLGTIRNRRPESLLTDILDPSLSIADGFDLWELKLTNGESRQGIISTETPTTIALSIYGSAPEIISRQDIESMRALGVTIMPAGLETAIPVQEMADLLAFLKQP</sequence>
<keyword evidence="3 4" id="KW-0408">Iron</keyword>
<keyword evidence="1 4" id="KW-0349">Heme</keyword>
<dbReference type="EMBL" id="BAABEY010000021">
    <property type="protein sequence ID" value="GAA4439541.1"/>
    <property type="molecule type" value="Genomic_DNA"/>
</dbReference>
<evidence type="ECO:0000256" key="2">
    <source>
        <dbReference type="ARBA" id="ARBA00022723"/>
    </source>
</evidence>
<dbReference type="SUPFAM" id="SSF48371">
    <property type="entry name" value="ARM repeat"/>
    <property type="match status" value="1"/>
</dbReference>
<dbReference type="Gene3D" id="1.25.10.10">
    <property type="entry name" value="Leucine-rich Repeat Variant"/>
    <property type="match status" value="1"/>
</dbReference>
<keyword evidence="2 4" id="KW-0479">Metal-binding</keyword>
<evidence type="ECO:0000313" key="7">
    <source>
        <dbReference type="Proteomes" id="UP001501508"/>
    </source>
</evidence>
<accession>A0ABP8M075</accession>
<comment type="caution">
    <text evidence="6">The sequence shown here is derived from an EMBL/GenBank/DDBJ whole genome shotgun (WGS) entry which is preliminary data.</text>
</comment>
<dbReference type="SUPFAM" id="SSF46626">
    <property type="entry name" value="Cytochrome c"/>
    <property type="match status" value="1"/>
</dbReference>
<reference evidence="7" key="1">
    <citation type="journal article" date="2019" name="Int. J. Syst. Evol. Microbiol.">
        <title>The Global Catalogue of Microorganisms (GCM) 10K type strain sequencing project: providing services to taxonomists for standard genome sequencing and annotation.</title>
        <authorList>
            <consortium name="The Broad Institute Genomics Platform"/>
            <consortium name="The Broad Institute Genome Sequencing Center for Infectious Disease"/>
            <person name="Wu L."/>
            <person name="Ma J."/>
        </authorList>
    </citation>
    <scope>NUCLEOTIDE SEQUENCE [LARGE SCALE GENOMIC DNA]</scope>
    <source>
        <strain evidence="7">JCM 31920</strain>
    </source>
</reference>
<feature type="domain" description="Cytochrome c" evidence="5">
    <location>
        <begin position="880"/>
        <end position="1013"/>
    </location>
</feature>
<gene>
    <name evidence="6" type="ORF">GCM10023091_21880</name>
</gene>
<organism evidence="6 7">
    <name type="scientific">Ravibacter arvi</name>
    <dbReference type="NCBI Taxonomy" id="2051041"/>
    <lineage>
        <taxon>Bacteria</taxon>
        <taxon>Pseudomonadati</taxon>
        <taxon>Bacteroidota</taxon>
        <taxon>Cytophagia</taxon>
        <taxon>Cytophagales</taxon>
        <taxon>Spirosomataceae</taxon>
        <taxon>Ravibacter</taxon>
    </lineage>
</organism>
<dbReference type="InterPro" id="IPR013427">
    <property type="entry name" value="Haem-bd_dom_put"/>
</dbReference>
<dbReference type="Gene3D" id="2.120.10.30">
    <property type="entry name" value="TolB, C-terminal domain"/>
    <property type="match status" value="1"/>
</dbReference>
<dbReference type="InterPro" id="IPR011042">
    <property type="entry name" value="6-blade_b-propeller_TolB-like"/>
</dbReference>
<name>A0ABP8M075_9BACT</name>
<dbReference type="InterPro" id="IPR036909">
    <property type="entry name" value="Cyt_c-like_dom_sf"/>
</dbReference>
<protein>
    <submittedName>
        <fullName evidence="6">C-type cytochrome</fullName>
    </submittedName>
</protein>
<dbReference type="InterPro" id="IPR055557">
    <property type="entry name" value="DUF7133"/>
</dbReference>
<dbReference type="Pfam" id="PF00034">
    <property type="entry name" value="Cytochrom_C"/>
    <property type="match status" value="1"/>
</dbReference>
<dbReference type="InterPro" id="IPR011989">
    <property type="entry name" value="ARM-like"/>
</dbReference>
<dbReference type="Pfam" id="PF23500">
    <property type="entry name" value="DUF7133"/>
    <property type="match status" value="1"/>
</dbReference>